<comment type="caution">
    <text evidence="1">The sequence shown here is derived from an EMBL/GenBank/DDBJ whole genome shotgun (WGS) entry which is preliminary data.</text>
</comment>
<organism evidence="1 2">
    <name type="scientific">Nocardioides aurantiacus</name>
    <dbReference type="NCBI Taxonomy" id="86796"/>
    <lineage>
        <taxon>Bacteria</taxon>
        <taxon>Bacillati</taxon>
        <taxon>Actinomycetota</taxon>
        <taxon>Actinomycetes</taxon>
        <taxon>Propionibacteriales</taxon>
        <taxon>Nocardioidaceae</taxon>
        <taxon>Nocardioides</taxon>
    </lineage>
</organism>
<protein>
    <submittedName>
        <fullName evidence="1">Uncharacterized protein</fullName>
    </submittedName>
</protein>
<dbReference type="RefSeq" id="WP_148077012.1">
    <property type="nucleotide sequence ID" value="NZ_RKHO01000001.1"/>
</dbReference>
<reference evidence="1 2" key="1">
    <citation type="submission" date="2018-11" db="EMBL/GenBank/DDBJ databases">
        <title>Sequencing the genomes of 1000 actinobacteria strains.</title>
        <authorList>
            <person name="Klenk H.-P."/>
        </authorList>
    </citation>
    <scope>NUCLEOTIDE SEQUENCE [LARGE SCALE GENOMIC DNA]</scope>
    <source>
        <strain evidence="1 2">DSM 12652</strain>
    </source>
</reference>
<gene>
    <name evidence="1" type="ORF">EDD33_1877</name>
</gene>
<evidence type="ECO:0000313" key="2">
    <source>
        <dbReference type="Proteomes" id="UP000281738"/>
    </source>
</evidence>
<accession>A0A3N2CU14</accession>
<keyword evidence="2" id="KW-1185">Reference proteome</keyword>
<name>A0A3N2CU14_9ACTN</name>
<dbReference type="AlphaFoldDB" id="A0A3N2CU14"/>
<proteinExistence type="predicted"/>
<sequence>MDSRRNVTPMGVQDEIDELFASAVEEAVHFLASSGEFHPMGFYTGHVRFPVLRHGRHLGTDQRAFEV</sequence>
<dbReference type="Proteomes" id="UP000281738">
    <property type="component" value="Unassembled WGS sequence"/>
</dbReference>
<dbReference type="EMBL" id="RKHO01000001">
    <property type="protein sequence ID" value="ROR91017.1"/>
    <property type="molecule type" value="Genomic_DNA"/>
</dbReference>
<evidence type="ECO:0000313" key="1">
    <source>
        <dbReference type="EMBL" id="ROR91017.1"/>
    </source>
</evidence>